<dbReference type="EMBL" id="JACSQY010000001">
    <property type="protein sequence ID" value="MBD7906787.1"/>
    <property type="molecule type" value="Genomic_DNA"/>
</dbReference>
<name>A0ABR8PF50_9BACL</name>
<evidence type="ECO:0000256" key="2">
    <source>
        <dbReference type="ARBA" id="ARBA00022490"/>
    </source>
</evidence>
<dbReference type="NCBIfam" id="NF002138">
    <property type="entry name" value="PRK00977.1-2"/>
    <property type="match status" value="1"/>
</dbReference>
<keyword evidence="5 6" id="KW-0269">Exonuclease</keyword>
<reference evidence="7 8" key="1">
    <citation type="submission" date="2020-08" db="EMBL/GenBank/DDBJ databases">
        <title>A Genomic Blueprint of the Chicken Gut Microbiome.</title>
        <authorList>
            <person name="Gilroy R."/>
            <person name="Ravi A."/>
            <person name="Getino M."/>
            <person name="Pursley I."/>
            <person name="Horton D.L."/>
            <person name="Alikhan N.-F."/>
            <person name="Baker D."/>
            <person name="Gharbi K."/>
            <person name="Hall N."/>
            <person name="Watson M."/>
            <person name="Adriaenssens E.M."/>
            <person name="Foster-Nyarko E."/>
            <person name="Jarju S."/>
            <person name="Secka A."/>
            <person name="Antonio M."/>
            <person name="Oren A."/>
            <person name="Chaudhuri R."/>
            <person name="La Ragione R.M."/>
            <person name="Hildebrand F."/>
            <person name="Pallen M.J."/>
        </authorList>
    </citation>
    <scope>NUCLEOTIDE SEQUENCE [LARGE SCALE GENOMIC DNA]</scope>
    <source>
        <strain evidence="7 8">Sa3CUA8</strain>
    </source>
</reference>
<dbReference type="Proteomes" id="UP000659496">
    <property type="component" value="Unassembled WGS sequence"/>
</dbReference>
<dbReference type="NCBIfam" id="TIGR01280">
    <property type="entry name" value="xseB"/>
    <property type="match status" value="1"/>
</dbReference>
<dbReference type="PANTHER" id="PTHR34137:SF1">
    <property type="entry name" value="EXODEOXYRIBONUCLEASE 7 SMALL SUBUNIT"/>
    <property type="match status" value="1"/>
</dbReference>
<comment type="subunit">
    <text evidence="6">Heterooligomer composed of large and small subunits.</text>
</comment>
<protein>
    <recommendedName>
        <fullName evidence="6">Exodeoxyribonuclease 7 small subunit</fullName>
        <ecNumber evidence="6">3.1.11.6</ecNumber>
    </recommendedName>
    <alternativeName>
        <fullName evidence="6">Exodeoxyribonuclease VII small subunit</fullName>
        <shortName evidence="6">Exonuclease VII small subunit</shortName>
    </alternativeName>
</protein>
<dbReference type="Gene3D" id="1.10.287.1040">
    <property type="entry name" value="Exonuclease VII, small subunit"/>
    <property type="match status" value="1"/>
</dbReference>
<keyword evidence="4 6" id="KW-0378">Hydrolase</keyword>
<keyword evidence="8" id="KW-1185">Reference proteome</keyword>
<dbReference type="Pfam" id="PF02609">
    <property type="entry name" value="Exonuc_VII_S"/>
    <property type="match status" value="1"/>
</dbReference>
<comment type="similarity">
    <text evidence="1 6">Belongs to the XseB family.</text>
</comment>
<evidence type="ECO:0000313" key="7">
    <source>
        <dbReference type="EMBL" id="MBD7906787.1"/>
    </source>
</evidence>
<organism evidence="7 8">
    <name type="scientific">Sporosarcina gallistercoris</name>
    <dbReference type="NCBI Taxonomy" id="2762245"/>
    <lineage>
        <taxon>Bacteria</taxon>
        <taxon>Bacillati</taxon>
        <taxon>Bacillota</taxon>
        <taxon>Bacilli</taxon>
        <taxon>Bacillales</taxon>
        <taxon>Caryophanaceae</taxon>
        <taxon>Sporosarcina</taxon>
    </lineage>
</organism>
<evidence type="ECO:0000256" key="5">
    <source>
        <dbReference type="ARBA" id="ARBA00022839"/>
    </source>
</evidence>
<keyword evidence="3 6" id="KW-0540">Nuclease</keyword>
<gene>
    <name evidence="6" type="primary">xseB</name>
    <name evidence="7" type="ORF">H9659_00400</name>
</gene>
<accession>A0ABR8PF50</accession>
<evidence type="ECO:0000256" key="1">
    <source>
        <dbReference type="ARBA" id="ARBA00009998"/>
    </source>
</evidence>
<comment type="function">
    <text evidence="6">Bidirectionally degrades single-stranded DNA into large acid-insoluble oligonucleotides, which are then degraded further into small acid-soluble oligonucleotides.</text>
</comment>
<keyword evidence="2 6" id="KW-0963">Cytoplasm</keyword>
<dbReference type="EC" id="3.1.11.6" evidence="6"/>
<evidence type="ECO:0000313" key="8">
    <source>
        <dbReference type="Proteomes" id="UP000659496"/>
    </source>
</evidence>
<comment type="subcellular location">
    <subcellularLocation>
        <location evidence="6">Cytoplasm</location>
    </subcellularLocation>
</comment>
<comment type="caution">
    <text evidence="7">The sequence shown here is derived from an EMBL/GenBank/DDBJ whole genome shotgun (WGS) entry which is preliminary data.</text>
</comment>
<dbReference type="GO" id="GO:0008855">
    <property type="term" value="F:exodeoxyribonuclease VII activity"/>
    <property type="evidence" value="ECO:0007669"/>
    <property type="project" value="UniProtKB-EC"/>
</dbReference>
<evidence type="ECO:0000256" key="6">
    <source>
        <dbReference type="HAMAP-Rule" id="MF_00337"/>
    </source>
</evidence>
<dbReference type="InterPro" id="IPR003761">
    <property type="entry name" value="Exonuc_VII_S"/>
</dbReference>
<dbReference type="RefSeq" id="WP_191687956.1">
    <property type="nucleotide sequence ID" value="NZ_JACSQY010000001.1"/>
</dbReference>
<proteinExistence type="inferred from homology"/>
<dbReference type="PIRSF" id="PIRSF006488">
    <property type="entry name" value="Exonuc_VII_S"/>
    <property type="match status" value="1"/>
</dbReference>
<evidence type="ECO:0000256" key="4">
    <source>
        <dbReference type="ARBA" id="ARBA00022801"/>
    </source>
</evidence>
<comment type="catalytic activity">
    <reaction evidence="6">
        <text>Exonucleolytic cleavage in either 5'- to 3'- or 3'- to 5'-direction to yield nucleoside 5'-phosphates.</text>
        <dbReference type="EC" id="3.1.11.6"/>
    </reaction>
</comment>
<dbReference type="SUPFAM" id="SSF116842">
    <property type="entry name" value="XseB-like"/>
    <property type="match status" value="1"/>
</dbReference>
<dbReference type="HAMAP" id="MF_00337">
    <property type="entry name" value="Exonuc_7_S"/>
    <property type="match status" value="1"/>
</dbReference>
<dbReference type="PANTHER" id="PTHR34137">
    <property type="entry name" value="EXODEOXYRIBONUCLEASE 7 SMALL SUBUNIT"/>
    <property type="match status" value="1"/>
</dbReference>
<evidence type="ECO:0000256" key="3">
    <source>
        <dbReference type="ARBA" id="ARBA00022722"/>
    </source>
</evidence>
<sequence length="80" mass="9057">METDSMKFEEAMLELEKIVQQLETGDVQLEDSITLYKKGMELSTFCQQKLQHAEKQLVSIVDKDGETTSVEPSKGEDTSE</sequence>
<dbReference type="InterPro" id="IPR037004">
    <property type="entry name" value="Exonuc_VII_ssu_sf"/>
</dbReference>